<accession>A0A371GWS2</accession>
<feature type="domain" description="CCHC-type" evidence="3">
    <location>
        <begin position="173"/>
        <end position="189"/>
    </location>
</feature>
<keyword evidence="1" id="KW-0479">Metal-binding</keyword>
<evidence type="ECO:0000313" key="4">
    <source>
        <dbReference type="EMBL" id="RDX95010.1"/>
    </source>
</evidence>
<dbReference type="Pfam" id="PF00098">
    <property type="entry name" value="zf-CCHC"/>
    <property type="match status" value="1"/>
</dbReference>
<dbReference type="PANTHER" id="PTHR35046:SF9">
    <property type="entry name" value="RNA-DIRECTED DNA POLYMERASE"/>
    <property type="match status" value="1"/>
</dbReference>
<dbReference type="Pfam" id="PF03732">
    <property type="entry name" value="Retrotrans_gag"/>
    <property type="match status" value="1"/>
</dbReference>
<protein>
    <recommendedName>
        <fullName evidence="3">CCHC-type domain-containing protein</fullName>
    </recommendedName>
</protein>
<feature type="compositionally biased region" description="Low complexity" evidence="2">
    <location>
        <begin position="202"/>
        <end position="216"/>
    </location>
</feature>
<keyword evidence="1" id="KW-0862">Zinc</keyword>
<feature type="compositionally biased region" description="Basic residues" evidence="2">
    <location>
        <begin position="136"/>
        <end position="148"/>
    </location>
</feature>
<dbReference type="OrthoDB" id="1731207at2759"/>
<dbReference type="AlphaFoldDB" id="A0A371GWS2"/>
<feature type="non-terminal residue" evidence="4">
    <location>
        <position position="1"/>
    </location>
</feature>
<dbReference type="GO" id="GO:0008270">
    <property type="term" value="F:zinc ion binding"/>
    <property type="evidence" value="ECO:0007669"/>
    <property type="project" value="UniProtKB-KW"/>
</dbReference>
<gene>
    <name evidence="4" type="ORF">CR513_22521</name>
</gene>
<evidence type="ECO:0000256" key="1">
    <source>
        <dbReference type="PROSITE-ProRule" id="PRU00047"/>
    </source>
</evidence>
<dbReference type="InterPro" id="IPR005162">
    <property type="entry name" value="Retrotrans_gag_dom"/>
</dbReference>
<evidence type="ECO:0000259" key="3">
    <source>
        <dbReference type="PROSITE" id="PS50158"/>
    </source>
</evidence>
<dbReference type="InterPro" id="IPR036875">
    <property type="entry name" value="Znf_CCHC_sf"/>
</dbReference>
<dbReference type="PANTHER" id="PTHR35046">
    <property type="entry name" value="ZINC KNUCKLE (CCHC-TYPE) FAMILY PROTEIN"/>
    <property type="match status" value="1"/>
</dbReference>
<organism evidence="4 5">
    <name type="scientific">Mucuna pruriens</name>
    <name type="common">Velvet bean</name>
    <name type="synonym">Dolichos pruriens</name>
    <dbReference type="NCBI Taxonomy" id="157652"/>
    <lineage>
        <taxon>Eukaryota</taxon>
        <taxon>Viridiplantae</taxon>
        <taxon>Streptophyta</taxon>
        <taxon>Embryophyta</taxon>
        <taxon>Tracheophyta</taxon>
        <taxon>Spermatophyta</taxon>
        <taxon>Magnoliopsida</taxon>
        <taxon>eudicotyledons</taxon>
        <taxon>Gunneridae</taxon>
        <taxon>Pentapetalae</taxon>
        <taxon>rosids</taxon>
        <taxon>fabids</taxon>
        <taxon>Fabales</taxon>
        <taxon>Fabaceae</taxon>
        <taxon>Papilionoideae</taxon>
        <taxon>50 kb inversion clade</taxon>
        <taxon>NPAAA clade</taxon>
        <taxon>indigoferoid/millettioid clade</taxon>
        <taxon>Phaseoleae</taxon>
        <taxon>Mucuna</taxon>
    </lineage>
</organism>
<keyword evidence="5" id="KW-1185">Reference proteome</keyword>
<evidence type="ECO:0000256" key="2">
    <source>
        <dbReference type="SAM" id="MobiDB-lite"/>
    </source>
</evidence>
<dbReference type="PROSITE" id="PS50158">
    <property type="entry name" value="ZF_CCHC"/>
    <property type="match status" value="1"/>
</dbReference>
<dbReference type="EMBL" id="QJKJ01004230">
    <property type="protein sequence ID" value="RDX95010.1"/>
    <property type="molecule type" value="Genomic_DNA"/>
</dbReference>
<dbReference type="InterPro" id="IPR001878">
    <property type="entry name" value="Znf_CCHC"/>
</dbReference>
<dbReference type="GO" id="GO:0003676">
    <property type="term" value="F:nucleic acid binding"/>
    <property type="evidence" value="ECO:0007669"/>
    <property type="project" value="InterPro"/>
</dbReference>
<proteinExistence type="predicted"/>
<dbReference type="SUPFAM" id="SSF57756">
    <property type="entry name" value="Retrovirus zinc finger-like domains"/>
    <property type="match status" value="1"/>
</dbReference>
<name>A0A371GWS2_MUCPR</name>
<dbReference type="Gene3D" id="4.10.60.10">
    <property type="entry name" value="Zinc finger, CCHC-type"/>
    <property type="match status" value="1"/>
</dbReference>
<feature type="region of interest" description="Disordered" evidence="2">
    <location>
        <begin position="110"/>
        <end position="169"/>
    </location>
</feature>
<dbReference type="SMART" id="SM00343">
    <property type="entry name" value="ZnF_C2HC"/>
    <property type="match status" value="1"/>
</dbReference>
<comment type="caution">
    <text evidence="4">The sequence shown here is derived from an EMBL/GenBank/DDBJ whole genome shotgun (WGS) entry which is preliminary data.</text>
</comment>
<dbReference type="Proteomes" id="UP000257109">
    <property type="component" value="Unassembled WGS sequence"/>
</dbReference>
<sequence>MVKYEFIGRRRHVDTWADLKRELISGFVLALYARDFYNKMQHMYQGSKSIEDYQSDMEVALTKANVLESNEETMTHFLHELNRDIQDIVKLYHYISLDNLVHQEIRVKAQRKRHMTSRKSCPSGPNNWKGKEKKKERPRKGKIPKKGKIIPQGRKEERTLPSPVPVSKSSSIKCFKCLGKGHIASQCPNKRRTIMPEDGTVDNDSSKTYSSSNSDS</sequence>
<keyword evidence="1" id="KW-0863">Zinc-finger</keyword>
<feature type="region of interest" description="Disordered" evidence="2">
    <location>
        <begin position="188"/>
        <end position="216"/>
    </location>
</feature>
<reference evidence="4" key="1">
    <citation type="submission" date="2018-05" db="EMBL/GenBank/DDBJ databases">
        <title>Draft genome of Mucuna pruriens seed.</title>
        <authorList>
            <person name="Nnadi N.E."/>
            <person name="Vos R."/>
            <person name="Hasami M.H."/>
            <person name="Devisetty U.K."/>
            <person name="Aguiy J.C."/>
        </authorList>
    </citation>
    <scope>NUCLEOTIDE SEQUENCE [LARGE SCALE GENOMIC DNA]</scope>
    <source>
        <strain evidence="4">JCA_2017</strain>
    </source>
</reference>
<evidence type="ECO:0000313" key="5">
    <source>
        <dbReference type="Proteomes" id="UP000257109"/>
    </source>
</evidence>